<sequence>MRSDLALVFTPEDVAVWHWQAEEWACLGRIPVDDPTTSERMREFLAQVQSPGLTRLVLPEECLFRETLPPVSGSLPAQKEAVLSALDGRLPVPVEDVVTDHRGTGEGTAVVAVCKKDLEKAENFARQHGVLPACFVGASDRAGFPGTPWFGLCAVGRPLFPESDRPVPSHLPPSQTDLAGAAEAAMPKQASEHRQGEERMQRKRSLPETFSTGITRVRQLWRSDKVQDLEEEIDLTGAGILVLALLLFGLVVALIGHGSQEDSEPPAQEQAQDDRGAVESGEPAPRALAGADTPDLPGFFPVVKASVELSVPVDQIRSASPAQDDLIPVLPIADLRAARRPGIAAEAVAASSWPQHAASGLRPAPQVVAIAQSDGGFRRPRARPVRPGEALKEAAERGADAPAPDSPALTPKPRPERDDLADRSGDAQVSPPSDAVPVQVAGPAGLRPRPRPVQSRTGAIPDMVPGAAAAEAVETLPSVSVPALSASLRPRARPERLPLKAAPAVPRAVAVVPAVPTNKSVSQEATDANRINLRQLNLIGVYGPAANRRALLRLPNGRYKKVGVGDRVDGGRVAAISSSEIQYVKGGRTVRLRIPN</sequence>
<dbReference type="EMBL" id="QAAA01000010">
    <property type="protein sequence ID" value="PTN01735.1"/>
    <property type="molecule type" value="Genomic_DNA"/>
</dbReference>
<evidence type="ECO:0000313" key="2">
    <source>
        <dbReference type="EMBL" id="PTN01735.1"/>
    </source>
</evidence>
<feature type="region of interest" description="Disordered" evidence="1">
    <location>
        <begin position="259"/>
        <end position="293"/>
    </location>
</feature>
<dbReference type="AlphaFoldDB" id="A0A2T5BR46"/>
<dbReference type="Proteomes" id="UP000243859">
    <property type="component" value="Unassembled WGS sequence"/>
</dbReference>
<feature type="compositionally biased region" description="Basic and acidic residues" evidence="1">
    <location>
        <begin position="190"/>
        <end position="200"/>
    </location>
</feature>
<feature type="compositionally biased region" description="Basic and acidic residues" evidence="1">
    <location>
        <begin position="413"/>
        <end position="425"/>
    </location>
</feature>
<evidence type="ECO:0000256" key="1">
    <source>
        <dbReference type="SAM" id="MobiDB-lite"/>
    </source>
</evidence>
<feature type="region of interest" description="Disordered" evidence="1">
    <location>
        <begin position="164"/>
        <end position="208"/>
    </location>
</feature>
<keyword evidence="3" id="KW-1185">Reference proteome</keyword>
<gene>
    <name evidence="2" type="ORF">C8N32_11016</name>
</gene>
<accession>A0A2T5BR46</accession>
<dbReference type="OrthoDB" id="7870459at2"/>
<dbReference type="RefSeq" id="WP_107892713.1">
    <property type="nucleotide sequence ID" value="NZ_NHSI01000059.1"/>
</dbReference>
<organism evidence="2 3">
    <name type="scientific">Rhodovulum imhoffii</name>
    <dbReference type="NCBI Taxonomy" id="365340"/>
    <lineage>
        <taxon>Bacteria</taxon>
        <taxon>Pseudomonadati</taxon>
        <taxon>Pseudomonadota</taxon>
        <taxon>Alphaproteobacteria</taxon>
        <taxon>Rhodobacterales</taxon>
        <taxon>Paracoccaceae</taxon>
        <taxon>Rhodovulum</taxon>
    </lineage>
</organism>
<name>A0A2T5BR46_9RHOB</name>
<reference evidence="2 3" key="1">
    <citation type="submission" date="2018-04" db="EMBL/GenBank/DDBJ databases">
        <title>Genomic Encyclopedia of Archaeal and Bacterial Type Strains, Phase II (KMG-II): from individual species to whole genera.</title>
        <authorList>
            <person name="Goeker M."/>
        </authorList>
    </citation>
    <scope>NUCLEOTIDE SEQUENCE [LARGE SCALE GENOMIC DNA]</scope>
    <source>
        <strain evidence="2 3">DSM 18064</strain>
    </source>
</reference>
<feature type="region of interest" description="Disordered" evidence="1">
    <location>
        <begin position="372"/>
        <end position="460"/>
    </location>
</feature>
<proteinExistence type="predicted"/>
<protein>
    <recommendedName>
        <fullName evidence="4">Type IV pilus biogenesis protein PilP</fullName>
    </recommendedName>
</protein>
<feature type="compositionally biased region" description="Basic and acidic residues" evidence="1">
    <location>
        <begin position="389"/>
        <end position="399"/>
    </location>
</feature>
<comment type="caution">
    <text evidence="2">The sequence shown here is derived from an EMBL/GenBank/DDBJ whole genome shotgun (WGS) entry which is preliminary data.</text>
</comment>
<evidence type="ECO:0008006" key="4">
    <source>
        <dbReference type="Google" id="ProtNLM"/>
    </source>
</evidence>
<evidence type="ECO:0000313" key="3">
    <source>
        <dbReference type="Proteomes" id="UP000243859"/>
    </source>
</evidence>